<dbReference type="Proteomes" id="UP000821865">
    <property type="component" value="Chromosome 1"/>
</dbReference>
<gene>
    <name evidence="1" type="ORF">HPB49_022131</name>
</gene>
<protein>
    <submittedName>
        <fullName evidence="1">Uncharacterized protein</fullName>
    </submittedName>
</protein>
<evidence type="ECO:0000313" key="2">
    <source>
        <dbReference type="Proteomes" id="UP000821865"/>
    </source>
</evidence>
<comment type="caution">
    <text evidence="1">The sequence shown here is derived from an EMBL/GenBank/DDBJ whole genome shotgun (WGS) entry which is preliminary data.</text>
</comment>
<proteinExistence type="predicted"/>
<sequence>MQRRQSREWVKFSRHVKQPRESVPRARRAPEIAQMLAEPREARRSVLFGSVPGISPSTAPAPGGDRAPWSMMPMDLRRRRRSKQSVYEMKPWSGRLREYAPYLVISCPSVCLSVNHALSNLRHLVSTLNPCRVDHNSSCASSVADCCFLLAELSGWNRFRSIVNIELRELRPGQLALTCLRRRVVHVPSKIQRRYPFALVHVLLMEDPSIELLELCSSSISQNHLFFRDGVELSGSMRHGLIRYYQLLDYPPRELTDARHSTGTPLYMVEIVSAYFASVGVHMLCAHLVMFEALCTLVFLENWIDVPEAETLPRVGAAHHGLRKIHGDSCYVLAYLVSYSAVTDELAISHHARGTHGKPHGLPALFATVADRCAPLKTYEVCNPELSQVDPWDFYRVLSVRAKLERPTATYIAATADLQFSLTPVISHKATLAKIHVSGCLVPAHNLGNITKAIQGNVTLKKLSFSHVYLNSDATFRITDTLTVNLTQGLLSFGTVKQRGSANFSKQVGDMDQKSRVKFNGFYAVSDSQYAVRDALRGLSRRLRGNAYLSRLAVRMVSVTGCNLAVLLSVFVRCGYLGDAPLALAMETVVALFREIGRSRSFCSLIFVRLPRGDRLK</sequence>
<name>A0ACB8E2P3_DERSI</name>
<dbReference type="EMBL" id="CM023470">
    <property type="protein sequence ID" value="KAH7981162.1"/>
    <property type="molecule type" value="Genomic_DNA"/>
</dbReference>
<evidence type="ECO:0000313" key="1">
    <source>
        <dbReference type="EMBL" id="KAH7981162.1"/>
    </source>
</evidence>
<reference evidence="1" key="1">
    <citation type="submission" date="2020-05" db="EMBL/GenBank/DDBJ databases">
        <title>Large-scale comparative analyses of tick genomes elucidate their genetic diversity and vector capacities.</title>
        <authorList>
            <person name="Jia N."/>
            <person name="Wang J."/>
            <person name="Shi W."/>
            <person name="Du L."/>
            <person name="Sun Y."/>
            <person name="Zhan W."/>
            <person name="Jiang J."/>
            <person name="Wang Q."/>
            <person name="Zhang B."/>
            <person name="Ji P."/>
            <person name="Sakyi L.B."/>
            <person name="Cui X."/>
            <person name="Yuan T."/>
            <person name="Jiang B."/>
            <person name="Yang W."/>
            <person name="Lam T.T.-Y."/>
            <person name="Chang Q."/>
            <person name="Ding S."/>
            <person name="Wang X."/>
            <person name="Zhu J."/>
            <person name="Ruan X."/>
            <person name="Zhao L."/>
            <person name="Wei J."/>
            <person name="Que T."/>
            <person name="Du C."/>
            <person name="Cheng J."/>
            <person name="Dai P."/>
            <person name="Han X."/>
            <person name="Huang E."/>
            <person name="Gao Y."/>
            <person name="Liu J."/>
            <person name="Shao H."/>
            <person name="Ye R."/>
            <person name="Li L."/>
            <person name="Wei W."/>
            <person name="Wang X."/>
            <person name="Wang C."/>
            <person name="Yang T."/>
            <person name="Huo Q."/>
            <person name="Li W."/>
            <person name="Guo W."/>
            <person name="Chen H."/>
            <person name="Zhou L."/>
            <person name="Ni X."/>
            <person name="Tian J."/>
            <person name="Zhou Y."/>
            <person name="Sheng Y."/>
            <person name="Liu T."/>
            <person name="Pan Y."/>
            <person name="Xia L."/>
            <person name="Li J."/>
            <person name="Zhao F."/>
            <person name="Cao W."/>
        </authorList>
    </citation>
    <scope>NUCLEOTIDE SEQUENCE</scope>
    <source>
        <strain evidence="1">Dsil-2018</strain>
    </source>
</reference>
<organism evidence="1 2">
    <name type="scientific">Dermacentor silvarum</name>
    <name type="common">Tick</name>
    <dbReference type="NCBI Taxonomy" id="543639"/>
    <lineage>
        <taxon>Eukaryota</taxon>
        <taxon>Metazoa</taxon>
        <taxon>Ecdysozoa</taxon>
        <taxon>Arthropoda</taxon>
        <taxon>Chelicerata</taxon>
        <taxon>Arachnida</taxon>
        <taxon>Acari</taxon>
        <taxon>Parasitiformes</taxon>
        <taxon>Ixodida</taxon>
        <taxon>Ixodoidea</taxon>
        <taxon>Ixodidae</taxon>
        <taxon>Rhipicephalinae</taxon>
        <taxon>Dermacentor</taxon>
    </lineage>
</organism>
<keyword evidence="2" id="KW-1185">Reference proteome</keyword>
<accession>A0ACB8E2P3</accession>